<name>A0ACC2N1K4_9HYME</name>
<accession>A0ACC2N1K4</accession>
<protein>
    <submittedName>
        <fullName evidence="1">Uncharacterized protein</fullName>
    </submittedName>
</protein>
<dbReference type="EMBL" id="CM056744">
    <property type="protein sequence ID" value="KAJ8664858.1"/>
    <property type="molecule type" value="Genomic_DNA"/>
</dbReference>
<gene>
    <name evidence="1" type="ORF">QAD02_006520</name>
</gene>
<proteinExistence type="predicted"/>
<keyword evidence="2" id="KW-1185">Reference proteome</keyword>
<evidence type="ECO:0000313" key="1">
    <source>
        <dbReference type="EMBL" id="KAJ8664858.1"/>
    </source>
</evidence>
<reference evidence="1" key="1">
    <citation type="submission" date="2023-04" db="EMBL/GenBank/DDBJ databases">
        <title>A chromosome-level genome assembly of the parasitoid wasp Eretmocerus hayati.</title>
        <authorList>
            <person name="Zhong Y."/>
            <person name="Liu S."/>
            <person name="Liu Y."/>
        </authorList>
    </citation>
    <scope>NUCLEOTIDE SEQUENCE</scope>
    <source>
        <strain evidence="1">ZJU_SS_LIU_2023</strain>
    </source>
</reference>
<sequence>MYRGYRIIPAVITVHPHVPITVPPDPGMLIAVRNNDIETVRNFLKNGYDFNVITNHHFCLQSAIAQGNFEMIELLLKSGPNLHNKEHWSQYRSTMHAAISQNDRETRWQMIMMLMDAGLRIVDEHRCCYTGNTDTCVHLAVSKNDFDLVQLFMVNHGSELNCFDSHGRHTLSRALQLDTDESSIKILLKQLIEAGANVNLANQCSSTCLYFAAALKDCSWELIKVLLDAGALLDWVDNYGYSPLAVAAKHGNYELVQRMIEAGADININQRCTNSPLELAMRHHHKNIVEILLDNGADVGAQDYNGCNILYCAADNFNESKVTESIEILKIVLNHGASINRFDYGAYVPFQAVLRHANLEMMKLFFERGIQLEECGVQFPLHLAAMNMSGNILEYLLKSLLYDVDEVDASGSTALFIAIGAKNFACFRLLIEWGADVNIPFKAVSNDLLDGYRRSVSHMVSSNSSQKSGTTPFIDALYRREPLFLDLLILTGANLPRNINENTHDFIRDILSDDDVSECLIKQITLRKSQGYLDAEPNGDNSFMKMLFDENPDYLELMQECSSEIELLKTKRLYGCLTLYDLLTGVDFTRLINNGDLIKTFESLKVIESYHFYGSLIDYRYSMTQTRRKVLDHAKTKLKKLLGSQFNTCDSLLHDIITYLHIKDLCSLCKV</sequence>
<evidence type="ECO:0000313" key="2">
    <source>
        <dbReference type="Proteomes" id="UP001239111"/>
    </source>
</evidence>
<organism evidence="1 2">
    <name type="scientific">Eretmocerus hayati</name>
    <dbReference type="NCBI Taxonomy" id="131215"/>
    <lineage>
        <taxon>Eukaryota</taxon>
        <taxon>Metazoa</taxon>
        <taxon>Ecdysozoa</taxon>
        <taxon>Arthropoda</taxon>
        <taxon>Hexapoda</taxon>
        <taxon>Insecta</taxon>
        <taxon>Pterygota</taxon>
        <taxon>Neoptera</taxon>
        <taxon>Endopterygota</taxon>
        <taxon>Hymenoptera</taxon>
        <taxon>Apocrita</taxon>
        <taxon>Proctotrupomorpha</taxon>
        <taxon>Chalcidoidea</taxon>
        <taxon>Aphelinidae</taxon>
        <taxon>Aphelininae</taxon>
        <taxon>Eretmocerus</taxon>
    </lineage>
</organism>
<comment type="caution">
    <text evidence="1">The sequence shown here is derived from an EMBL/GenBank/DDBJ whole genome shotgun (WGS) entry which is preliminary data.</text>
</comment>
<dbReference type="Proteomes" id="UP001239111">
    <property type="component" value="Chromosome 4"/>
</dbReference>